<dbReference type="OrthoDB" id="10249245at2759"/>
<comment type="caution">
    <text evidence="7">The sequence shown here is derived from an EMBL/GenBank/DDBJ whole genome shotgun (WGS) entry which is preliminary data.</text>
</comment>
<reference evidence="7 8" key="1">
    <citation type="journal article" date="2013" name="PLoS Genet.">
        <title>Genomic mechanisms accounting for the adaptation to parasitism in nematode-trapping fungi.</title>
        <authorList>
            <person name="Meerupati T."/>
            <person name="Andersson K.M."/>
            <person name="Friman E."/>
            <person name="Kumar D."/>
            <person name="Tunlid A."/>
            <person name="Ahren D."/>
        </authorList>
    </citation>
    <scope>NUCLEOTIDE SEQUENCE [LARGE SCALE GENOMIC DNA]</scope>
    <source>
        <strain evidence="7 8">CBS 200.50</strain>
    </source>
</reference>
<dbReference type="CDD" id="cd11286">
    <property type="entry name" value="ADF_cofilin_like"/>
    <property type="match status" value="1"/>
</dbReference>
<dbReference type="Pfam" id="PF00241">
    <property type="entry name" value="Cofilin_ADF"/>
    <property type="match status" value="1"/>
</dbReference>
<evidence type="ECO:0000256" key="5">
    <source>
        <dbReference type="ARBA" id="ARBA00032427"/>
    </source>
</evidence>
<dbReference type="SUPFAM" id="SSF55753">
    <property type="entry name" value="Actin depolymerizing proteins"/>
    <property type="match status" value="1"/>
</dbReference>
<dbReference type="GO" id="GO:0003779">
    <property type="term" value="F:actin binding"/>
    <property type="evidence" value="ECO:0007669"/>
    <property type="project" value="UniProtKB-KW"/>
</dbReference>
<evidence type="ECO:0000313" key="8">
    <source>
        <dbReference type="Proteomes" id="UP000015100"/>
    </source>
</evidence>
<evidence type="ECO:0000259" key="6">
    <source>
        <dbReference type="PROSITE" id="PS51263"/>
    </source>
</evidence>
<dbReference type="OMA" id="ITFYSWS"/>
<comment type="similarity">
    <text evidence="2">Belongs to the actin-binding proteins ADF family.</text>
</comment>
<accession>S8CA00</accession>
<dbReference type="InterPro" id="IPR017904">
    <property type="entry name" value="ADF/Cofilin"/>
</dbReference>
<dbReference type="HOGENOM" id="CLU_094004_4_0_1"/>
<dbReference type="SMART" id="SM00102">
    <property type="entry name" value="ADF"/>
    <property type="match status" value="1"/>
</dbReference>
<dbReference type="InterPro" id="IPR029006">
    <property type="entry name" value="ADF-H/Gelsolin-like_dom_sf"/>
</dbReference>
<dbReference type="Proteomes" id="UP000015100">
    <property type="component" value="Unassembled WGS sequence"/>
</dbReference>
<dbReference type="eggNOG" id="KOG1735">
    <property type="taxonomic scope" value="Eukaryota"/>
</dbReference>
<proteinExistence type="inferred from homology"/>
<feature type="domain" description="ADF-H" evidence="6">
    <location>
        <begin position="43"/>
        <end position="182"/>
    </location>
</feature>
<name>S8CA00_DACHA</name>
<gene>
    <name evidence="7" type="ORF">H072_1530</name>
</gene>
<dbReference type="STRING" id="1284197.S8CA00"/>
<keyword evidence="4" id="KW-0009">Actin-binding</keyword>
<comment type="subcellular location">
    <subcellularLocation>
        <location evidence="1">Nucleus matrix</location>
    </subcellularLocation>
</comment>
<sequence length="185" mass="20468">MSLTVSFRVSSIEPHFGATPLPLYHRKLLPEWLLGGLSTLPVLLRVRVQPECTTAFDELKLGKKFKYIIYGLTNGNTEIEVVKAAPAAGSSEEEAYEDFMAQFPENGCLWAIYDFAFKTAEGAPRNKIVFYAWSPDGAPIKAKMVSASSKESLRKSMSGIAVEVQGTDFDEVSFDTVLEKCMKGR</sequence>
<dbReference type="GO" id="GO:0015629">
    <property type="term" value="C:actin cytoskeleton"/>
    <property type="evidence" value="ECO:0007669"/>
    <property type="project" value="InterPro"/>
</dbReference>
<reference evidence="8" key="2">
    <citation type="submission" date="2013-04" db="EMBL/GenBank/DDBJ databases">
        <title>Genomic mechanisms accounting for the adaptation to parasitism in nematode-trapping fungi.</title>
        <authorList>
            <person name="Ahren D.G."/>
        </authorList>
    </citation>
    <scope>NUCLEOTIDE SEQUENCE [LARGE SCALE GENOMIC DNA]</scope>
    <source>
        <strain evidence="8">CBS 200.50</strain>
    </source>
</reference>
<evidence type="ECO:0000256" key="3">
    <source>
        <dbReference type="ARBA" id="ARBA00015630"/>
    </source>
</evidence>
<dbReference type="GO" id="GO:0016363">
    <property type="term" value="C:nuclear matrix"/>
    <property type="evidence" value="ECO:0007669"/>
    <property type="project" value="UniProtKB-SubCell"/>
</dbReference>
<dbReference type="AlphaFoldDB" id="S8CA00"/>
<dbReference type="EMBL" id="AQGS01000045">
    <property type="protein sequence ID" value="EPS44497.1"/>
    <property type="molecule type" value="Genomic_DNA"/>
</dbReference>
<protein>
    <recommendedName>
        <fullName evidence="3">Cofilin</fullName>
    </recommendedName>
    <alternativeName>
        <fullName evidence="5">Actin-depolymerizing factor 1</fullName>
    </alternativeName>
</protein>
<evidence type="ECO:0000256" key="4">
    <source>
        <dbReference type="ARBA" id="ARBA00023203"/>
    </source>
</evidence>
<keyword evidence="8" id="KW-1185">Reference proteome</keyword>
<dbReference type="GO" id="GO:0030042">
    <property type="term" value="P:actin filament depolymerization"/>
    <property type="evidence" value="ECO:0007669"/>
    <property type="project" value="InterPro"/>
</dbReference>
<dbReference type="PANTHER" id="PTHR11913">
    <property type="entry name" value="COFILIN-RELATED"/>
    <property type="match status" value="1"/>
</dbReference>
<evidence type="ECO:0000313" key="7">
    <source>
        <dbReference type="EMBL" id="EPS44497.1"/>
    </source>
</evidence>
<dbReference type="Gene3D" id="3.40.20.10">
    <property type="entry name" value="Severin"/>
    <property type="match status" value="1"/>
</dbReference>
<organism evidence="7 8">
    <name type="scientific">Dactylellina haptotyla (strain CBS 200.50)</name>
    <name type="common">Nematode-trapping fungus</name>
    <name type="synonym">Monacrosporium haptotylum</name>
    <dbReference type="NCBI Taxonomy" id="1284197"/>
    <lineage>
        <taxon>Eukaryota</taxon>
        <taxon>Fungi</taxon>
        <taxon>Dikarya</taxon>
        <taxon>Ascomycota</taxon>
        <taxon>Pezizomycotina</taxon>
        <taxon>Orbiliomycetes</taxon>
        <taxon>Orbiliales</taxon>
        <taxon>Orbiliaceae</taxon>
        <taxon>Dactylellina</taxon>
    </lineage>
</organism>
<evidence type="ECO:0000256" key="2">
    <source>
        <dbReference type="ARBA" id="ARBA00006844"/>
    </source>
</evidence>
<dbReference type="PROSITE" id="PS51263">
    <property type="entry name" value="ADF_H"/>
    <property type="match status" value="1"/>
</dbReference>
<dbReference type="InterPro" id="IPR002108">
    <property type="entry name" value="ADF-H"/>
</dbReference>
<evidence type="ECO:0000256" key="1">
    <source>
        <dbReference type="ARBA" id="ARBA00004109"/>
    </source>
</evidence>